<feature type="binding site" evidence="13">
    <location>
        <position position="106"/>
    </location>
    <ligand>
        <name>sn-glycerol 3-phosphate</name>
        <dbReference type="ChEBI" id="CHEBI:57597"/>
    </ligand>
</feature>
<gene>
    <name evidence="13" type="primary">gpsA</name>
    <name evidence="20" type="ORF">KAR29_02090</name>
</gene>
<feature type="binding site" evidence="13">
    <location>
        <position position="253"/>
    </location>
    <ligand>
        <name>NADPH</name>
        <dbReference type="ChEBI" id="CHEBI:57783"/>
    </ligand>
</feature>
<dbReference type="PANTHER" id="PTHR11728">
    <property type="entry name" value="GLYCEROL-3-PHOSPHATE DEHYDROGENASE"/>
    <property type="match status" value="1"/>
</dbReference>
<dbReference type="Pfam" id="PF01210">
    <property type="entry name" value="NAD_Gly3P_dh_N"/>
    <property type="match status" value="1"/>
</dbReference>
<feature type="binding site" evidence="13">
    <location>
        <position position="242"/>
    </location>
    <ligand>
        <name>sn-glycerol 3-phosphate</name>
        <dbReference type="ChEBI" id="CHEBI:57597"/>
    </ligand>
</feature>
<evidence type="ECO:0000259" key="18">
    <source>
        <dbReference type="Pfam" id="PF01210"/>
    </source>
</evidence>
<dbReference type="FunFam" id="3.40.50.720:FF:000019">
    <property type="entry name" value="Glycerol-3-phosphate dehydrogenase [NAD(P)+]"/>
    <property type="match status" value="1"/>
</dbReference>
<dbReference type="GO" id="GO:0046167">
    <property type="term" value="P:glycerol-3-phosphate biosynthetic process"/>
    <property type="evidence" value="ECO:0007669"/>
    <property type="project" value="UniProtKB-UniRule"/>
</dbReference>
<evidence type="ECO:0000256" key="2">
    <source>
        <dbReference type="ARBA" id="ARBA00022516"/>
    </source>
</evidence>
<keyword evidence="5 13" id="KW-0520">NAD</keyword>
<dbReference type="PIRSF" id="PIRSF000114">
    <property type="entry name" value="Glycerol-3-P_dh"/>
    <property type="match status" value="1"/>
</dbReference>
<dbReference type="GO" id="GO:0047952">
    <property type="term" value="F:glycerol-3-phosphate dehydrogenase [NAD(P)+] activity"/>
    <property type="evidence" value="ECO:0007669"/>
    <property type="project" value="UniProtKB-UniRule"/>
</dbReference>
<dbReference type="InterPro" id="IPR036291">
    <property type="entry name" value="NAD(P)-bd_dom_sf"/>
</dbReference>
<dbReference type="GO" id="GO:0051287">
    <property type="term" value="F:NAD binding"/>
    <property type="evidence" value="ECO:0007669"/>
    <property type="project" value="InterPro"/>
</dbReference>
<dbReference type="InterPro" id="IPR013328">
    <property type="entry name" value="6PGD_dom2"/>
</dbReference>
<dbReference type="SUPFAM" id="SSF51735">
    <property type="entry name" value="NAD(P)-binding Rossmann-fold domains"/>
    <property type="match status" value="1"/>
</dbReference>
<keyword evidence="13" id="KW-0963">Cytoplasm</keyword>
<dbReference type="GO" id="GO:0005829">
    <property type="term" value="C:cytosol"/>
    <property type="evidence" value="ECO:0007669"/>
    <property type="project" value="TreeGrafter"/>
</dbReference>
<reference evidence="21" key="1">
    <citation type="submission" date="2021-04" db="EMBL/GenBank/DDBJ databases">
        <title>A novel Synergistetes isolate from a pyrite-forming mixed culture.</title>
        <authorList>
            <person name="Bunk B."/>
            <person name="Sproer C."/>
            <person name="Spring S."/>
            <person name="Pester M."/>
        </authorList>
    </citation>
    <scope>NUCLEOTIDE SEQUENCE [LARGE SCALE GENOMIC DNA]</scope>
    <source>
        <strain evidence="21">J.5.4.2-T.3.5.2</strain>
    </source>
</reference>
<dbReference type="PROSITE" id="PS00957">
    <property type="entry name" value="NAD_G3PDH"/>
    <property type="match status" value="1"/>
</dbReference>
<evidence type="ECO:0000256" key="12">
    <source>
        <dbReference type="ARBA" id="ARBA00080511"/>
    </source>
</evidence>
<feature type="binding site" evidence="16">
    <location>
        <begin position="8"/>
        <end position="13"/>
    </location>
    <ligand>
        <name>NAD(+)</name>
        <dbReference type="ChEBI" id="CHEBI:57540"/>
    </ligand>
</feature>
<feature type="binding site" evidence="13">
    <location>
        <position position="11"/>
    </location>
    <ligand>
        <name>NADPH</name>
        <dbReference type="ChEBI" id="CHEBI:57783"/>
    </ligand>
</feature>
<feature type="binding site" evidence="13">
    <location>
        <position position="252"/>
    </location>
    <ligand>
        <name>sn-glycerol 3-phosphate</name>
        <dbReference type="ChEBI" id="CHEBI:57597"/>
    </ligand>
</feature>
<dbReference type="EC" id="1.1.1.94" evidence="10 13"/>
<comment type="caution">
    <text evidence="13">Lacks conserved residue(s) required for the propagation of feature annotation.</text>
</comment>
<comment type="catalytic activity">
    <reaction evidence="13">
        <text>sn-glycerol 3-phosphate + NAD(+) = dihydroxyacetone phosphate + NADH + H(+)</text>
        <dbReference type="Rhea" id="RHEA:11092"/>
        <dbReference type="ChEBI" id="CHEBI:15378"/>
        <dbReference type="ChEBI" id="CHEBI:57540"/>
        <dbReference type="ChEBI" id="CHEBI:57597"/>
        <dbReference type="ChEBI" id="CHEBI:57642"/>
        <dbReference type="ChEBI" id="CHEBI:57945"/>
        <dbReference type="EC" id="1.1.1.94"/>
    </reaction>
</comment>
<feature type="binding site" evidence="13">
    <location>
        <position position="253"/>
    </location>
    <ligand>
        <name>sn-glycerol 3-phosphate</name>
        <dbReference type="ChEBI" id="CHEBI:57597"/>
    </ligand>
</feature>
<dbReference type="NCBIfam" id="NF000942">
    <property type="entry name" value="PRK00094.1-4"/>
    <property type="match status" value="1"/>
</dbReference>
<feature type="binding site" evidence="13">
    <location>
        <position position="254"/>
    </location>
    <ligand>
        <name>sn-glycerol 3-phosphate</name>
        <dbReference type="ChEBI" id="CHEBI:57597"/>
    </ligand>
</feature>
<dbReference type="EMBL" id="CP072943">
    <property type="protein sequence ID" value="QTX32749.1"/>
    <property type="molecule type" value="Genomic_DNA"/>
</dbReference>
<dbReference type="NCBIfam" id="NF000940">
    <property type="entry name" value="PRK00094.1-2"/>
    <property type="match status" value="1"/>
</dbReference>
<keyword evidence="3 13" id="KW-0521">NADP</keyword>
<dbReference type="KEGG" id="aram:KAR29_02090"/>
<feature type="domain" description="Glycerol-3-phosphate dehydrogenase NAD-dependent C-terminal" evidence="19">
    <location>
        <begin position="178"/>
        <end position="318"/>
    </location>
</feature>
<evidence type="ECO:0000256" key="16">
    <source>
        <dbReference type="PIRSR" id="PIRSR000114-3"/>
    </source>
</evidence>
<dbReference type="Gene3D" id="3.40.50.720">
    <property type="entry name" value="NAD(P)-binding Rossmann-like Domain"/>
    <property type="match status" value="1"/>
</dbReference>
<feature type="active site" description="Proton acceptor" evidence="13 14">
    <location>
        <position position="189"/>
    </location>
</feature>
<evidence type="ECO:0000256" key="8">
    <source>
        <dbReference type="ARBA" id="ARBA00023264"/>
    </source>
</evidence>
<dbReference type="PANTHER" id="PTHR11728:SF1">
    <property type="entry name" value="GLYCEROL-3-PHOSPHATE DEHYDROGENASE [NAD(+)] 2, CHLOROPLASTIC"/>
    <property type="match status" value="1"/>
</dbReference>
<protein>
    <recommendedName>
        <fullName evidence="11 13">Glycerol-3-phosphate dehydrogenase [NAD(P)+]</fullName>
        <ecNumber evidence="10 13">1.1.1.94</ecNumber>
    </recommendedName>
    <alternativeName>
        <fullName evidence="13">NAD(P)(+)-dependent glycerol-3-phosphate dehydrogenase</fullName>
    </alternativeName>
    <alternativeName>
        <fullName evidence="12 13">NAD(P)H-dependent dihydroxyacetone-phosphate reductase</fullName>
    </alternativeName>
</protein>
<proteinExistence type="inferred from homology"/>
<dbReference type="SUPFAM" id="SSF48179">
    <property type="entry name" value="6-phosphogluconate dehydrogenase C-terminal domain-like"/>
    <property type="match status" value="1"/>
</dbReference>
<feature type="binding site" evidence="13">
    <location>
        <position position="279"/>
    </location>
    <ligand>
        <name>NADPH</name>
        <dbReference type="ChEBI" id="CHEBI:57783"/>
    </ligand>
</feature>
<feature type="binding site" evidence="13">
    <location>
        <position position="138"/>
    </location>
    <ligand>
        <name>NADPH</name>
        <dbReference type="ChEBI" id="CHEBI:57783"/>
    </ligand>
</feature>
<evidence type="ECO:0000256" key="3">
    <source>
        <dbReference type="ARBA" id="ARBA00022857"/>
    </source>
</evidence>
<keyword evidence="21" id="KW-1185">Reference proteome</keyword>
<organism evidence="20 21">
    <name type="scientific">Aminithiophilus ramosus</name>
    <dbReference type="NCBI Taxonomy" id="3029084"/>
    <lineage>
        <taxon>Bacteria</taxon>
        <taxon>Thermotogati</taxon>
        <taxon>Synergistota</taxon>
        <taxon>Synergistia</taxon>
        <taxon>Synergistales</taxon>
        <taxon>Aminithiophilaceae</taxon>
        <taxon>Aminithiophilus</taxon>
    </lineage>
</organism>
<evidence type="ECO:0000256" key="10">
    <source>
        <dbReference type="ARBA" id="ARBA00066687"/>
    </source>
</evidence>
<evidence type="ECO:0000256" key="14">
    <source>
        <dbReference type="PIRSR" id="PIRSR000114-1"/>
    </source>
</evidence>
<evidence type="ECO:0000256" key="7">
    <source>
        <dbReference type="ARBA" id="ARBA00023209"/>
    </source>
</evidence>
<dbReference type="HAMAP" id="MF_00394">
    <property type="entry name" value="NAD_Glyc3P_dehydrog"/>
    <property type="match status" value="1"/>
</dbReference>
<feature type="domain" description="Glycerol-3-phosphate dehydrogenase NAD-dependent N-terminal" evidence="18">
    <location>
        <begin position="4"/>
        <end position="158"/>
    </location>
</feature>
<feature type="binding site" evidence="15">
    <location>
        <begin position="253"/>
        <end position="254"/>
    </location>
    <ligand>
        <name>substrate</name>
    </ligand>
</feature>
<evidence type="ECO:0000256" key="6">
    <source>
        <dbReference type="ARBA" id="ARBA00023098"/>
    </source>
</evidence>
<dbReference type="GO" id="GO:0006650">
    <property type="term" value="P:glycerophospholipid metabolic process"/>
    <property type="evidence" value="ECO:0007669"/>
    <property type="project" value="UniProtKB-UniRule"/>
</dbReference>
<keyword evidence="8 13" id="KW-1208">Phospholipid metabolism</keyword>
<evidence type="ECO:0000256" key="17">
    <source>
        <dbReference type="RuleBase" id="RU000437"/>
    </source>
</evidence>
<comment type="function">
    <text evidence="13">Catalyzes the reduction of the glycolytic intermediate dihydroxyacetone phosphate (DHAP) to sn-glycerol 3-phosphate (G3P), the key precursor for phospholipid synthesis.</text>
</comment>
<feature type="binding site" evidence="13">
    <location>
        <position position="136"/>
    </location>
    <ligand>
        <name>sn-glycerol 3-phosphate</name>
        <dbReference type="ChEBI" id="CHEBI:57597"/>
    </ligand>
</feature>
<feature type="binding site" evidence="13">
    <location>
        <position position="134"/>
    </location>
    <ligand>
        <name>sn-glycerol 3-phosphate</name>
        <dbReference type="ChEBI" id="CHEBI:57597"/>
    </ligand>
</feature>
<keyword evidence="4 13" id="KW-0560">Oxidoreductase</keyword>
<dbReference type="InterPro" id="IPR011128">
    <property type="entry name" value="G3P_DH_NAD-dep_N"/>
</dbReference>
<evidence type="ECO:0000256" key="11">
    <source>
        <dbReference type="ARBA" id="ARBA00069372"/>
    </source>
</evidence>
<evidence type="ECO:0000256" key="13">
    <source>
        <dbReference type="HAMAP-Rule" id="MF_00394"/>
    </source>
</evidence>
<dbReference type="Gene3D" id="1.10.1040.10">
    <property type="entry name" value="N-(1-d-carboxylethyl)-l-norvaline Dehydrogenase, domain 2"/>
    <property type="match status" value="1"/>
</dbReference>
<evidence type="ECO:0000256" key="4">
    <source>
        <dbReference type="ARBA" id="ARBA00023002"/>
    </source>
</evidence>
<evidence type="ECO:0000313" key="21">
    <source>
        <dbReference type="Proteomes" id="UP000671879"/>
    </source>
</evidence>
<feature type="binding site" evidence="13">
    <location>
        <position position="32"/>
    </location>
    <ligand>
        <name>NADPH</name>
        <dbReference type="ChEBI" id="CHEBI:57783"/>
    </ligand>
</feature>
<dbReference type="RefSeq" id="WP_274374002.1">
    <property type="nucleotide sequence ID" value="NZ_CP072943.1"/>
</dbReference>
<feature type="binding site" evidence="13">
    <location>
        <position position="277"/>
    </location>
    <ligand>
        <name>NADPH</name>
        <dbReference type="ChEBI" id="CHEBI:57783"/>
    </ligand>
</feature>
<feature type="binding site" evidence="16">
    <location>
        <position position="253"/>
    </location>
    <ligand>
        <name>NAD(+)</name>
        <dbReference type="ChEBI" id="CHEBI:57540"/>
    </ligand>
</feature>
<comment type="pathway">
    <text evidence="13">Membrane lipid metabolism; glycerophospholipid metabolism.</text>
</comment>
<evidence type="ECO:0000259" key="19">
    <source>
        <dbReference type="Pfam" id="PF07479"/>
    </source>
</evidence>
<comment type="similarity">
    <text evidence="1 13 17">Belongs to the NAD-dependent glycerol-3-phosphate dehydrogenase family.</text>
</comment>
<keyword evidence="13" id="KW-0547">Nucleotide-binding</keyword>
<dbReference type="AlphaFoldDB" id="A0A9Q7AGL1"/>
<dbReference type="InterPro" id="IPR006168">
    <property type="entry name" value="G3P_DH_NAD-dep"/>
</dbReference>
<feature type="binding site" evidence="13">
    <location>
        <position position="189"/>
    </location>
    <ligand>
        <name>sn-glycerol 3-phosphate</name>
        <dbReference type="ChEBI" id="CHEBI:57597"/>
    </ligand>
</feature>
<keyword evidence="7 13" id="KW-0594">Phospholipid biosynthesis</keyword>
<feature type="binding site" evidence="15">
    <location>
        <position position="106"/>
    </location>
    <ligand>
        <name>substrate</name>
    </ligand>
</feature>
<feature type="binding site" evidence="16">
    <location>
        <position position="138"/>
    </location>
    <ligand>
        <name>NAD(+)</name>
        <dbReference type="ChEBI" id="CHEBI:57540"/>
    </ligand>
</feature>
<keyword evidence="6 13" id="KW-0443">Lipid metabolism</keyword>
<dbReference type="PRINTS" id="PR00077">
    <property type="entry name" value="GPDHDRGNASE"/>
</dbReference>
<evidence type="ECO:0000256" key="1">
    <source>
        <dbReference type="ARBA" id="ARBA00011009"/>
    </source>
</evidence>
<dbReference type="GO" id="GO:0005975">
    <property type="term" value="P:carbohydrate metabolic process"/>
    <property type="evidence" value="ECO:0007669"/>
    <property type="project" value="InterPro"/>
</dbReference>
<keyword evidence="2 13" id="KW-0444">Lipid biosynthesis</keyword>
<dbReference type="FunFam" id="1.10.1040.10:FF:000001">
    <property type="entry name" value="Glycerol-3-phosphate dehydrogenase [NAD(P)+]"/>
    <property type="match status" value="1"/>
</dbReference>
<feature type="binding site" evidence="13">
    <location>
        <position position="12"/>
    </location>
    <ligand>
        <name>NADPH</name>
        <dbReference type="ChEBI" id="CHEBI:57783"/>
    </ligand>
</feature>
<name>A0A9Q7AGL1_9BACT</name>
<evidence type="ECO:0000256" key="9">
    <source>
        <dbReference type="ARBA" id="ARBA00052716"/>
    </source>
</evidence>
<dbReference type="GO" id="GO:0046168">
    <property type="term" value="P:glycerol-3-phosphate catabolic process"/>
    <property type="evidence" value="ECO:0007669"/>
    <property type="project" value="InterPro"/>
</dbReference>
<dbReference type="Pfam" id="PF07479">
    <property type="entry name" value="NAD_Gly3P_dh_C"/>
    <property type="match status" value="1"/>
</dbReference>
<feature type="binding site" evidence="13">
    <location>
        <position position="106"/>
    </location>
    <ligand>
        <name>NADPH</name>
        <dbReference type="ChEBI" id="CHEBI:57783"/>
    </ligand>
</feature>
<evidence type="ECO:0000313" key="20">
    <source>
        <dbReference type="EMBL" id="QTX32749.1"/>
    </source>
</evidence>
<sequence>MTTITVFGGGSWGTALAHLLASEGRDVLLWCRSAEQARAITLTGRNPKHLKTVDLAPKLLSTANLSDAADFSPNWISAVPAQAFRSLMERLAPFRQEGLRICNVAKGIEIASGFRLSEVAAQVIPDGDYALLSGPSHAEEVAAGQPAAVVVAAVDEATARHWQELVMTPAFRVYTSTDVVGVEIGGAVKNVIAVGAGIARAMGLGDNATAALVTRGLAEIMRLGARLGANPLTLAGLTGAGDLMVTCFSGLSRNYRLGLEIGRGKSLQEASDALGEVAEGAFTVRALVEHALKLDVDIPLSMAVYGALYRGTPPAELLEALLVRSPKPEMPPLFWRE</sequence>
<comment type="catalytic activity">
    <reaction evidence="9">
        <text>sn-glycerol 3-phosphate + NADP(+) = dihydroxyacetone phosphate + NADPH + H(+)</text>
        <dbReference type="Rhea" id="RHEA:11096"/>
        <dbReference type="ChEBI" id="CHEBI:15378"/>
        <dbReference type="ChEBI" id="CHEBI:57597"/>
        <dbReference type="ChEBI" id="CHEBI:57642"/>
        <dbReference type="ChEBI" id="CHEBI:57783"/>
        <dbReference type="ChEBI" id="CHEBI:58349"/>
        <dbReference type="EC" id="1.1.1.94"/>
    </reaction>
    <physiologicalReaction direction="right-to-left" evidence="9">
        <dbReference type="Rhea" id="RHEA:11098"/>
    </physiologicalReaction>
</comment>
<dbReference type="InterPro" id="IPR008927">
    <property type="entry name" value="6-PGluconate_DH-like_C_sf"/>
</dbReference>
<evidence type="ECO:0000256" key="5">
    <source>
        <dbReference type="ARBA" id="ARBA00023027"/>
    </source>
</evidence>
<dbReference type="GO" id="GO:0008654">
    <property type="term" value="P:phospholipid biosynthetic process"/>
    <property type="evidence" value="ECO:0007669"/>
    <property type="project" value="UniProtKB-KW"/>
</dbReference>
<comment type="subcellular location">
    <subcellularLocation>
        <location evidence="13">Cytoplasm</location>
    </subcellularLocation>
</comment>
<accession>A0A9Q7AGL1</accession>
<evidence type="ECO:0000256" key="15">
    <source>
        <dbReference type="PIRSR" id="PIRSR000114-2"/>
    </source>
</evidence>
<dbReference type="Proteomes" id="UP000671879">
    <property type="component" value="Chromosome"/>
</dbReference>
<dbReference type="InterPro" id="IPR006109">
    <property type="entry name" value="G3P_DH_NAD-dep_C"/>
</dbReference>